<accession>A0ACD4NNA5</accession>
<evidence type="ECO:0000313" key="1">
    <source>
        <dbReference type="EMBL" id="WAJ28308.1"/>
    </source>
</evidence>
<evidence type="ECO:0000313" key="2">
    <source>
        <dbReference type="Proteomes" id="UP001163223"/>
    </source>
</evidence>
<protein>
    <submittedName>
        <fullName evidence="1">Class II aldolase/adducin family protein</fullName>
    </submittedName>
</protein>
<gene>
    <name evidence="1" type="ORF">OXU80_26415</name>
</gene>
<keyword evidence="2" id="KW-1185">Reference proteome</keyword>
<sequence>MPLPDAVPPPEDFAAFLGLSARLGRDIRRTQGAGGNTSIKQDGVMWVKASGTWLAEAEARPITVPVRLDPLARALRENDPRAETAVDFVLAEGNAAGLRPSIETSFHAVLPQRVVAHFHCVDTIALAVRTDREALIAERLDALPGLAWTSVPYRRPGTPLARAIDERMGERPDVLVLFNHGLVVCGESVEEVAARIEAVTAALAVPPAPAPAPDRAALEALAAGSPWQPAEEDAAHAPALVPAALRFATAGAFYPDHVIFLGERVRVAEDRAGLDRLAAEAEPSRLVLVPGRGVLQSRTLTLGGAAMVRCLAEVARRVPAEAPLVPLGPADLHALLNWEAEQYRQTLDRAAPQAAAR</sequence>
<dbReference type="EMBL" id="CP113520">
    <property type="protein sequence ID" value="WAJ28308.1"/>
    <property type="molecule type" value="Genomic_DNA"/>
</dbReference>
<reference evidence="1" key="1">
    <citation type="submission" date="2022-11" db="EMBL/GenBank/DDBJ databases">
        <title>beta-Carotene-producing bacterium, Jeongeuplla avenae sp. nov., alleviates the salt stress of Arabidopsis seedlings.</title>
        <authorList>
            <person name="Jiang L."/>
            <person name="Lee J."/>
        </authorList>
    </citation>
    <scope>NUCLEOTIDE SEQUENCE</scope>
    <source>
        <strain evidence="1">DY_R2A_6</strain>
    </source>
</reference>
<dbReference type="Proteomes" id="UP001163223">
    <property type="component" value="Chromosome"/>
</dbReference>
<organism evidence="1 2">
    <name type="scientific">Antarcticirhabdus aurantiaca</name>
    <dbReference type="NCBI Taxonomy" id="2606717"/>
    <lineage>
        <taxon>Bacteria</taxon>
        <taxon>Pseudomonadati</taxon>
        <taxon>Pseudomonadota</taxon>
        <taxon>Alphaproteobacteria</taxon>
        <taxon>Hyphomicrobiales</taxon>
        <taxon>Aurantimonadaceae</taxon>
        <taxon>Antarcticirhabdus</taxon>
    </lineage>
</organism>
<proteinExistence type="predicted"/>
<name>A0ACD4NNA5_9HYPH</name>